<dbReference type="InterPro" id="IPR016024">
    <property type="entry name" value="ARM-type_fold"/>
</dbReference>
<evidence type="ECO:0000313" key="2">
    <source>
        <dbReference type="EMBL" id="GGX75314.1"/>
    </source>
</evidence>
<reference evidence="3" key="1">
    <citation type="journal article" date="2019" name="Int. J. Syst. Evol. Microbiol.">
        <title>The Global Catalogue of Microorganisms (GCM) 10K type strain sequencing project: providing services to taxonomists for standard genome sequencing and annotation.</title>
        <authorList>
            <consortium name="The Broad Institute Genomics Platform"/>
            <consortium name="The Broad Institute Genome Sequencing Center for Infectious Disease"/>
            <person name="Wu L."/>
            <person name="Ma J."/>
        </authorList>
    </citation>
    <scope>NUCLEOTIDE SEQUENCE [LARGE SCALE GENOMIC DNA]</scope>
    <source>
        <strain evidence="3">JCM 4586</strain>
    </source>
</reference>
<protein>
    <recommendedName>
        <fullName evidence="4">PE-PGRS family protein</fullName>
    </recommendedName>
</protein>
<organism evidence="2 3">
    <name type="scientific">Streptomyces hiroshimensis</name>
    <dbReference type="NCBI Taxonomy" id="66424"/>
    <lineage>
        <taxon>Bacteria</taxon>
        <taxon>Bacillati</taxon>
        <taxon>Actinomycetota</taxon>
        <taxon>Actinomycetes</taxon>
        <taxon>Kitasatosporales</taxon>
        <taxon>Streptomycetaceae</taxon>
        <taxon>Streptomyces</taxon>
    </lineage>
</organism>
<evidence type="ECO:0008006" key="4">
    <source>
        <dbReference type="Google" id="ProtNLM"/>
    </source>
</evidence>
<keyword evidence="3" id="KW-1185">Reference proteome</keyword>
<name>A0ABQ2YB44_9ACTN</name>
<feature type="region of interest" description="Disordered" evidence="1">
    <location>
        <begin position="293"/>
        <end position="320"/>
    </location>
</feature>
<dbReference type="InterPro" id="IPR011989">
    <property type="entry name" value="ARM-like"/>
</dbReference>
<dbReference type="Proteomes" id="UP000659223">
    <property type="component" value="Unassembled WGS sequence"/>
</dbReference>
<dbReference type="SUPFAM" id="SSF48371">
    <property type="entry name" value="ARM repeat"/>
    <property type="match status" value="1"/>
</dbReference>
<dbReference type="Gene3D" id="1.25.10.10">
    <property type="entry name" value="Leucine-rich Repeat Variant"/>
    <property type="match status" value="1"/>
</dbReference>
<sequence length="320" mass="35530">MDRVEEHREAAAQAEARETPEEREAAWDALFRRLTPTERLRREWANGLAFNEAADEEVLTRLTGLTSHHFWRDLPAAVIDAAVDHPSWRVRGALVGDPDPRVRAEAALLPGLRASLASNPHLDPDLVTALADDEDDGVRFQVSVRPDLTEEQRAAVRVDIDPSGIRRELAWVRALHGDPEAMRRCAASSRLLVRSGAARAKRLPPDAVALLARDEDRVVRLFLAEFCDDAPADMLLEVWSWWSGSLSHPGRPRTHPNFPRRGLLRYAEVAGAGSAAQEGGRAASKFREAAPAHLRSCAGDTEHHRTRARTRALPDTGLRR</sequence>
<feature type="region of interest" description="Disordered" evidence="1">
    <location>
        <begin position="1"/>
        <end position="22"/>
    </location>
</feature>
<comment type="caution">
    <text evidence="2">The sequence shown here is derived from an EMBL/GenBank/DDBJ whole genome shotgun (WGS) entry which is preliminary data.</text>
</comment>
<gene>
    <name evidence="2" type="ORF">GCM10010324_20900</name>
</gene>
<evidence type="ECO:0000256" key="1">
    <source>
        <dbReference type="SAM" id="MobiDB-lite"/>
    </source>
</evidence>
<evidence type="ECO:0000313" key="3">
    <source>
        <dbReference type="Proteomes" id="UP000659223"/>
    </source>
</evidence>
<dbReference type="EMBL" id="BMUT01000003">
    <property type="protein sequence ID" value="GGX75314.1"/>
    <property type="molecule type" value="Genomic_DNA"/>
</dbReference>
<accession>A0ABQ2YB44</accession>
<dbReference type="RefSeq" id="WP_190021357.1">
    <property type="nucleotide sequence ID" value="NZ_BMUT01000003.1"/>
</dbReference>
<proteinExistence type="predicted"/>